<keyword evidence="5 7" id="KW-0408">Iron</keyword>
<proteinExistence type="inferred from homology"/>
<feature type="transmembrane region" description="Helical" evidence="7">
    <location>
        <begin position="87"/>
        <end position="104"/>
    </location>
</feature>
<dbReference type="GO" id="GO:0030091">
    <property type="term" value="P:protein repair"/>
    <property type="evidence" value="ECO:0007669"/>
    <property type="project" value="UniProtKB-UniRule"/>
</dbReference>
<dbReference type="HAMAP" id="MF_01207">
    <property type="entry name" value="MsrQ"/>
    <property type="match status" value="1"/>
</dbReference>
<feature type="transmembrane region" description="Helical" evidence="7">
    <location>
        <begin position="210"/>
        <end position="235"/>
    </location>
</feature>
<feature type="transmembrane region" description="Helical" evidence="7">
    <location>
        <begin position="179"/>
        <end position="198"/>
    </location>
</feature>
<feature type="transmembrane region" description="Helical" evidence="7">
    <location>
        <begin position="156"/>
        <end position="173"/>
    </location>
</feature>
<protein>
    <recommendedName>
        <fullName evidence="7">Protein-methionine-sulfoxide reductase heme-binding subunit MsrQ</fullName>
    </recommendedName>
    <alternativeName>
        <fullName evidence="7">Flavocytochrome MsrQ</fullName>
    </alternativeName>
</protein>
<comment type="function">
    <text evidence="7">Part of the MsrPQ system that repairs oxidized periplasmic proteins containing methionine sulfoxide residues (Met-O), using respiratory chain electrons. Thus protects these proteins from oxidative-stress damage caused by reactive species of oxygen and chlorine generated by the host defense mechanisms. MsrPQ is essential for the maintenance of envelope integrity under bleach stress, rescuing a wide series of structurally unrelated periplasmic proteins from methionine oxidation. MsrQ provides electrons for reduction to the reductase catalytic subunit MsrP, using the quinone pool of the respiratory chain.</text>
</comment>
<keyword evidence="6 7" id="KW-0472">Membrane</keyword>
<keyword evidence="7" id="KW-0288">FMN</keyword>
<keyword evidence="10" id="KW-1185">Reference proteome</keyword>
<dbReference type="OrthoDB" id="9788328at2"/>
<evidence type="ECO:0000256" key="7">
    <source>
        <dbReference type="HAMAP-Rule" id="MF_01207"/>
    </source>
</evidence>
<dbReference type="GO" id="GO:0016679">
    <property type="term" value="F:oxidoreductase activity, acting on diphenols and related substances as donors"/>
    <property type="evidence" value="ECO:0007669"/>
    <property type="project" value="TreeGrafter"/>
</dbReference>
<dbReference type="GO" id="GO:0046872">
    <property type="term" value="F:metal ion binding"/>
    <property type="evidence" value="ECO:0007669"/>
    <property type="project" value="UniProtKB-KW"/>
</dbReference>
<dbReference type="InterPro" id="IPR013130">
    <property type="entry name" value="Fe3_Rdtase_TM_dom"/>
</dbReference>
<evidence type="ECO:0000313" key="9">
    <source>
        <dbReference type="EMBL" id="AXK80099.1"/>
    </source>
</evidence>
<keyword evidence="7" id="KW-1003">Cell membrane</keyword>
<comment type="subunit">
    <text evidence="7">Heterodimer of a catalytic subunit (MsrP) and a heme-binding subunit (MsrQ).</text>
</comment>
<dbReference type="AlphaFoldDB" id="A0A345ZT52"/>
<feature type="domain" description="Ferric oxidoreductase" evidence="8">
    <location>
        <begin position="54"/>
        <end position="167"/>
    </location>
</feature>
<dbReference type="EMBL" id="CP031417">
    <property type="protein sequence ID" value="AXK80099.1"/>
    <property type="molecule type" value="Genomic_DNA"/>
</dbReference>
<evidence type="ECO:0000256" key="6">
    <source>
        <dbReference type="ARBA" id="ARBA00023136"/>
    </source>
</evidence>
<comment type="subcellular location">
    <subcellularLocation>
        <location evidence="7">Cell membrane</location>
        <topology evidence="7">Multi-pass membrane protein</topology>
    </subcellularLocation>
    <subcellularLocation>
        <location evidence="1">Membrane</location>
        <topology evidence="1">Multi-pass membrane protein</topology>
    </subcellularLocation>
</comment>
<dbReference type="Pfam" id="PF01794">
    <property type="entry name" value="Ferric_reduct"/>
    <property type="match status" value="1"/>
</dbReference>
<evidence type="ECO:0000256" key="3">
    <source>
        <dbReference type="ARBA" id="ARBA00022692"/>
    </source>
</evidence>
<evidence type="ECO:0000256" key="5">
    <source>
        <dbReference type="ARBA" id="ARBA00023004"/>
    </source>
</evidence>
<comment type="cofactor">
    <cofactor evidence="7">
        <name>FMN</name>
        <dbReference type="ChEBI" id="CHEBI:58210"/>
    </cofactor>
    <text evidence="7">Binds 1 FMN per subunit.</text>
</comment>
<evidence type="ECO:0000313" key="10">
    <source>
        <dbReference type="Proteomes" id="UP000254889"/>
    </source>
</evidence>
<dbReference type="GO" id="GO:0020037">
    <property type="term" value="F:heme binding"/>
    <property type="evidence" value="ECO:0007669"/>
    <property type="project" value="UniProtKB-UniRule"/>
</dbReference>
<keyword evidence="2 7" id="KW-0813">Transport</keyword>
<feature type="transmembrane region" description="Helical" evidence="7">
    <location>
        <begin position="57"/>
        <end position="75"/>
    </location>
</feature>
<dbReference type="InterPro" id="IPR022837">
    <property type="entry name" value="MsrQ-like"/>
</dbReference>
<evidence type="ECO:0000256" key="1">
    <source>
        <dbReference type="ARBA" id="ARBA00004141"/>
    </source>
</evidence>
<keyword evidence="7" id="KW-0349">Heme</keyword>
<keyword evidence="4 7" id="KW-1133">Transmembrane helix</keyword>
<dbReference type="Proteomes" id="UP000254889">
    <property type="component" value="Chromosome"/>
</dbReference>
<dbReference type="PANTHER" id="PTHR36964">
    <property type="entry name" value="PROTEIN-METHIONINE-SULFOXIDE REDUCTASE HEME-BINDING SUBUNIT MSRQ"/>
    <property type="match status" value="1"/>
</dbReference>
<keyword evidence="7" id="KW-0479">Metal-binding</keyword>
<keyword evidence="3 7" id="KW-0812">Transmembrane</keyword>
<evidence type="ECO:0000256" key="2">
    <source>
        <dbReference type="ARBA" id="ARBA00022448"/>
    </source>
</evidence>
<comment type="caution">
    <text evidence="7">Lacks conserved residue(s) required for the propagation of feature annotation.</text>
</comment>
<evidence type="ECO:0000259" key="8">
    <source>
        <dbReference type="Pfam" id="PF01794"/>
    </source>
</evidence>
<name>A0A345ZT52_9HYPH</name>
<dbReference type="GO" id="GO:0009055">
    <property type="term" value="F:electron transfer activity"/>
    <property type="evidence" value="ECO:0007669"/>
    <property type="project" value="UniProtKB-UniRule"/>
</dbReference>
<keyword evidence="7" id="KW-0249">Electron transport</keyword>
<accession>A0A345ZT52</accession>
<sequence length="290" mass="32216">MSSDWALWRDRRGRVSALRILALALLLFPIAKAVFDVQDIVQGARPLNDVIHRTGFWTLVFLAVTLAITPLRSIARYGQLIDVRRMLGVGTFCYAATHIALYVADQSYDVVKIVHEITHRVYLIIGMTALLGLAVLAITSTDGMIRRIGPLRWRRLHQAIYGIALLAIVHYFQQTKADVTVPVFVASLFGWLIGYRIVAWWQDRTELSTLSLLALSVTVALLTFAGEAIGIGLAFGVSPLRILDTVFDFDAGIRPGWQVLAAGLAVLVLDLVRARWNGRRTRPRPIAVPP</sequence>
<comment type="cofactor">
    <cofactor evidence="7">
        <name>heme b</name>
        <dbReference type="ChEBI" id="CHEBI:60344"/>
    </cofactor>
    <text evidence="7">Binds 1 heme b (iron(II)-protoporphyrin IX) group per subunit.</text>
</comment>
<gene>
    <name evidence="7" type="primary">msrQ</name>
    <name evidence="9" type="ORF">DW352_05955</name>
</gene>
<organism evidence="9 10">
    <name type="scientific">Pseudolabrys taiwanensis</name>
    <dbReference type="NCBI Taxonomy" id="331696"/>
    <lineage>
        <taxon>Bacteria</taxon>
        <taxon>Pseudomonadati</taxon>
        <taxon>Pseudomonadota</taxon>
        <taxon>Alphaproteobacteria</taxon>
        <taxon>Hyphomicrobiales</taxon>
        <taxon>Xanthobacteraceae</taxon>
        <taxon>Pseudolabrys</taxon>
    </lineage>
</organism>
<feature type="transmembrane region" description="Helical" evidence="7">
    <location>
        <begin position="255"/>
        <end position="272"/>
    </location>
</feature>
<evidence type="ECO:0000256" key="4">
    <source>
        <dbReference type="ARBA" id="ARBA00022989"/>
    </source>
</evidence>
<dbReference type="GO" id="GO:0010181">
    <property type="term" value="F:FMN binding"/>
    <property type="evidence" value="ECO:0007669"/>
    <property type="project" value="UniProtKB-UniRule"/>
</dbReference>
<dbReference type="PANTHER" id="PTHR36964:SF1">
    <property type="entry name" value="PROTEIN-METHIONINE-SULFOXIDE REDUCTASE HEME-BINDING SUBUNIT MSRQ"/>
    <property type="match status" value="1"/>
</dbReference>
<dbReference type="GO" id="GO:0005886">
    <property type="term" value="C:plasma membrane"/>
    <property type="evidence" value="ECO:0007669"/>
    <property type="project" value="UniProtKB-SubCell"/>
</dbReference>
<dbReference type="RefSeq" id="WP_115689427.1">
    <property type="nucleotide sequence ID" value="NZ_CP031417.1"/>
</dbReference>
<keyword evidence="7" id="KW-0285">Flavoprotein</keyword>
<reference evidence="9 10" key="1">
    <citation type="submission" date="2018-07" db="EMBL/GenBank/DDBJ databases">
        <authorList>
            <person name="Quirk P.G."/>
            <person name="Krulwich T.A."/>
        </authorList>
    </citation>
    <scope>NUCLEOTIDE SEQUENCE [LARGE SCALE GENOMIC DNA]</scope>
    <source>
        <strain evidence="9 10">CC-BB4</strain>
    </source>
</reference>
<comment type="similarity">
    <text evidence="7">Belongs to the MsrQ family.</text>
</comment>
<feature type="transmembrane region" description="Helical" evidence="7">
    <location>
        <begin position="124"/>
        <end position="144"/>
    </location>
</feature>
<dbReference type="KEGG" id="ptaw:DW352_05955"/>